<name>A0A9P8SLT6_9HYPO</name>
<dbReference type="RefSeq" id="XP_044723638.1">
    <property type="nucleotide sequence ID" value="XM_044862612.1"/>
</dbReference>
<keyword evidence="3" id="KW-1185">Reference proteome</keyword>
<dbReference type="Proteomes" id="UP000824596">
    <property type="component" value="Unassembled WGS sequence"/>
</dbReference>
<comment type="caution">
    <text evidence="2">The sequence shown here is derived from an EMBL/GenBank/DDBJ whole genome shotgun (WGS) entry which is preliminary data.</text>
</comment>
<gene>
    <name evidence="2" type="ORF">HRG_04141</name>
</gene>
<dbReference type="InterPro" id="IPR024079">
    <property type="entry name" value="MetalloPept_cat_dom_sf"/>
</dbReference>
<organism evidence="2 3">
    <name type="scientific">Hirsutella rhossiliensis</name>
    <dbReference type="NCBI Taxonomy" id="111463"/>
    <lineage>
        <taxon>Eukaryota</taxon>
        <taxon>Fungi</taxon>
        <taxon>Dikarya</taxon>
        <taxon>Ascomycota</taxon>
        <taxon>Pezizomycotina</taxon>
        <taxon>Sordariomycetes</taxon>
        <taxon>Hypocreomycetidae</taxon>
        <taxon>Hypocreales</taxon>
        <taxon>Ophiocordycipitaceae</taxon>
        <taxon>Hirsutella</taxon>
    </lineage>
</organism>
<dbReference type="GeneID" id="68353270"/>
<comment type="similarity">
    <text evidence="1">Belongs to the peptidase M43B family.</text>
</comment>
<dbReference type="Gene3D" id="3.40.390.10">
    <property type="entry name" value="Collagenase (Catalytic Domain)"/>
    <property type="match status" value="1"/>
</dbReference>
<evidence type="ECO:0008006" key="4">
    <source>
        <dbReference type="Google" id="ProtNLM"/>
    </source>
</evidence>
<dbReference type="EMBL" id="JAIZPD010000003">
    <property type="protein sequence ID" value="KAH0966125.1"/>
    <property type="molecule type" value="Genomic_DNA"/>
</dbReference>
<accession>A0A9P8SLT6</accession>
<dbReference type="AlphaFoldDB" id="A0A9P8SLT6"/>
<sequence length="190" mass="21071">MDVLNKAYGLTGMQYTLKGIDRTVNSAWANGDDQSNMKKQLRKGDYKTLNLYYMDKITTPGLPPEALILGQCTFPVTVTEKSDDFFDDGCRMLKLTLPGGTIPGTGKATFEGKTTVHEVGHWNGLFHTFMGGSARDTCQNSTGPSIAGVDAIHNYMNYYDDSCLDQFTPGQIQHLQNMWGKFRKSSNVYA</sequence>
<dbReference type="PANTHER" id="PTHR47466:SF1">
    <property type="entry name" value="METALLOPROTEASE MEP1 (AFU_ORTHOLOGUE AFUA_1G07730)-RELATED"/>
    <property type="match status" value="1"/>
</dbReference>
<dbReference type="GO" id="GO:0008237">
    <property type="term" value="F:metallopeptidase activity"/>
    <property type="evidence" value="ECO:0007669"/>
    <property type="project" value="InterPro"/>
</dbReference>
<reference evidence="2" key="1">
    <citation type="submission" date="2021-09" db="EMBL/GenBank/DDBJ databases">
        <title>A high-quality genome of the endoparasitic fungus Hirsutella rhossiliensis with a comparison of Hirsutella genomes reveals transposable elements contributing to genome size variation.</title>
        <authorList>
            <person name="Lin R."/>
            <person name="Jiao Y."/>
            <person name="Sun X."/>
            <person name="Ling J."/>
            <person name="Xie B."/>
            <person name="Cheng X."/>
        </authorList>
    </citation>
    <scope>NUCLEOTIDE SEQUENCE</scope>
    <source>
        <strain evidence="2">HR02</strain>
    </source>
</reference>
<evidence type="ECO:0000313" key="3">
    <source>
        <dbReference type="Proteomes" id="UP000824596"/>
    </source>
</evidence>
<protein>
    <recommendedName>
        <fullName evidence="4">Peptidase M43 pregnancy-associated plasma-A domain-containing protein</fullName>
    </recommendedName>
</protein>
<evidence type="ECO:0000313" key="2">
    <source>
        <dbReference type="EMBL" id="KAH0966125.1"/>
    </source>
</evidence>
<evidence type="ECO:0000256" key="1">
    <source>
        <dbReference type="ARBA" id="ARBA00008721"/>
    </source>
</evidence>
<proteinExistence type="inferred from homology"/>
<dbReference type="PANTHER" id="PTHR47466">
    <property type="match status" value="1"/>
</dbReference>
<dbReference type="SUPFAM" id="SSF55486">
    <property type="entry name" value="Metalloproteases ('zincins'), catalytic domain"/>
    <property type="match status" value="1"/>
</dbReference>
<dbReference type="OrthoDB" id="536211at2759"/>